<dbReference type="NCBIfam" id="NF047352">
    <property type="entry name" value="P_loop_sacsin"/>
    <property type="match status" value="1"/>
</dbReference>
<dbReference type="SUPFAM" id="SSF55874">
    <property type="entry name" value="ATPase domain of HSP90 chaperone/DNA topoisomerase II/histidine kinase"/>
    <property type="match status" value="1"/>
</dbReference>
<dbReference type="InterPro" id="IPR036890">
    <property type="entry name" value="HATPase_C_sf"/>
</dbReference>
<gene>
    <name evidence="1" type="ORF">GO620_002120</name>
</gene>
<evidence type="ECO:0000313" key="1">
    <source>
        <dbReference type="EMBL" id="QQL50273.1"/>
    </source>
</evidence>
<dbReference type="EMBL" id="CP066775">
    <property type="protein sequence ID" value="QQL50273.1"/>
    <property type="molecule type" value="Genomic_DNA"/>
</dbReference>
<dbReference type="RefSeq" id="WP_157522591.1">
    <property type="nucleotide sequence ID" value="NZ_CP066775.1"/>
</dbReference>
<organism evidence="1 2">
    <name type="scientific">Mucilaginibacter ginkgonis</name>
    <dbReference type="NCBI Taxonomy" id="2682091"/>
    <lineage>
        <taxon>Bacteria</taxon>
        <taxon>Pseudomonadati</taxon>
        <taxon>Bacteroidota</taxon>
        <taxon>Sphingobacteriia</taxon>
        <taxon>Sphingobacteriales</taxon>
        <taxon>Sphingobacteriaceae</taxon>
        <taxon>Mucilaginibacter</taxon>
    </lineage>
</organism>
<accession>A0A6I4HUX4</accession>
<keyword evidence="2" id="KW-1185">Reference proteome</keyword>
<name>A0A6I4HUX4_9SPHI</name>
<reference evidence="1 2" key="1">
    <citation type="submission" date="2020-12" db="EMBL/GenBank/DDBJ databases">
        <title>HMF7856_wgs.fasta genome submission.</title>
        <authorList>
            <person name="Kang H."/>
            <person name="Kim H."/>
            <person name="Joh K."/>
        </authorList>
    </citation>
    <scope>NUCLEOTIDE SEQUENCE [LARGE SCALE GENOMIC DNA]</scope>
    <source>
        <strain evidence="1 2">HMF7856</strain>
    </source>
</reference>
<dbReference type="KEGG" id="mgik:GO620_002120"/>
<evidence type="ECO:0000313" key="2">
    <source>
        <dbReference type="Proteomes" id="UP000429232"/>
    </source>
</evidence>
<dbReference type="AlphaFoldDB" id="A0A6I4HUX4"/>
<proteinExistence type="predicted"/>
<sequence length="1048" mass="119747">MAKAGMFAKSEHEELNRITSKSILEKLMNIRQKINVGFTARRLVWELIQNAKDNVSLCSENDEKVDVHIAISENEFIFSHNKGYFTSGHIRGLVRKYSSGDKERDTEQLGQAYKTTGRFGTGFMTTHLLSEKVRVVSTFQHEETELFHPCSFWLDRTGKTEAKIVEGMKQAFDQAEEAILDSDGVERSDIDLKTSFIYPLTDHTKPLAYVALEEVQKGIAYTLINVPAVNSLTIDEALAGETVYQIELHETITMGENSAIIYNLLMDGKRSKQYFLAFQNQHVQIIVPISYDGLDYFIQALSEDVPRIHLDFPMIGTEDLHLPFIVNSTLFEPTEPRDGISLMDDEYNEFAQLNCSLMQQAVGLYNAFLTYAGNNNDWHDLYHLARVKSPAKRDWIDQSWFNTNVVGPIRTTLLHTPIVDVFTGERMAIWDDFDEPLVFFPSANKASLRNDIWNLAKKLYPGSVPAEDHGDQWYEVIWSDCYQLTISTLSGDIQEAENLKNLDALLQDSKSTGVDFLNEYYKLLNIEGGHINEIVADKFAVIPNQLGEFKIKSELSVDKGIDEELKNACALISNDPRSYLIHQRAGTGEGIKYTPKTQDAIVTEINTHIKESNDKSAVSAVCDYLASLLPKENIPERRLLIFDFSQRVYPEDFRQKRLLENYNAKIWEESDKKSLSYIVSKIGDKKSVASMWQSLEFENKKEALNWLNNLVSFLVKNGFENNINREKSPILPNQNGTFRTKDDLFLDAGDIDEILKDIAADLGYDFREELLDTAIYLVLPENRTYNIADVAEKITACLKPMLRDVDKRKKYKETLKNFYVWMNDNREKAAKYFPDLHEKRFLFLEDDDISLNIKKAVEIDELMEEHGIENIEDLRRQLTRLKEIGREAPPSNEVPEKVNLTQEIMASLGITSQAEFEAAFKDPWVQARFYHTSNPTVSSYAYAQRLIERARENIKAYLRGHPDYDCTDLEETATTVLGGILKNGVPIDIVTRPSDNGEVIFYYSSEKDTLDTDSVELWVDNGLTDPHILTLGRILKSTGINRIPINMN</sequence>
<dbReference type="Gene3D" id="3.30.565.10">
    <property type="entry name" value="Histidine kinase-like ATPase, C-terminal domain"/>
    <property type="match status" value="1"/>
</dbReference>
<dbReference type="Proteomes" id="UP000429232">
    <property type="component" value="Chromosome"/>
</dbReference>
<protein>
    <submittedName>
        <fullName evidence="1">Uncharacterized protein</fullName>
    </submittedName>
</protein>